<name>A0A7R9U357_9STRA</name>
<dbReference type="EMBL" id="HBEA01000993">
    <property type="protein sequence ID" value="CAD8251235.1"/>
    <property type="molecule type" value="Transcribed_RNA"/>
</dbReference>
<evidence type="ECO:0000256" key="1">
    <source>
        <dbReference type="SAM" id="SignalP"/>
    </source>
</evidence>
<feature type="chain" id="PRO_5031543701" evidence="1">
    <location>
        <begin position="19"/>
        <end position="309"/>
    </location>
</feature>
<gene>
    <name evidence="2" type="ORF">PPYR1160_LOCUS726</name>
</gene>
<keyword evidence="1" id="KW-0732">Signal</keyword>
<proteinExistence type="predicted"/>
<accession>A0A7R9U357</accession>
<organism evidence="2">
    <name type="scientific">Pinguiococcus pyrenoidosus</name>
    <dbReference type="NCBI Taxonomy" id="172671"/>
    <lineage>
        <taxon>Eukaryota</taxon>
        <taxon>Sar</taxon>
        <taxon>Stramenopiles</taxon>
        <taxon>Ochrophyta</taxon>
        <taxon>Pinguiophyceae</taxon>
        <taxon>Pinguiochrysidales</taxon>
        <taxon>Pinguiochrysidaceae</taxon>
        <taxon>Pinguiococcus</taxon>
    </lineage>
</organism>
<feature type="signal peptide" evidence="1">
    <location>
        <begin position="1"/>
        <end position="18"/>
    </location>
</feature>
<evidence type="ECO:0000313" key="2">
    <source>
        <dbReference type="EMBL" id="CAD8251235.1"/>
    </source>
</evidence>
<protein>
    <submittedName>
        <fullName evidence="2">Uncharacterized protein</fullName>
    </submittedName>
</protein>
<sequence>MALFKLALLVAFAAAVKAMGPSVFFDEDLNPECCENDVTALAVHPNADDARDAFFDHLDGVATNGFEEFMLNEETPLDLSFPGVMATIGAGSGEIDGGNDNGQYAISGDQFLKTQETVTITFDTPIAAFGFYGIDVGDVQGQLTFVAMGMGGDKVEVIIPHTREESDAEEDQKPSGSVLYFGFIDTTNPFISATLTNTQGFRDRFAFDNFTIGTVENVMESVAPSAGPSAMPSEVMICLEGITNVEGTVCCCESCGACGGCDCADLPGGDSKCCPSVIGALGIPCLLTTDCGCVIGNYVPPITEGEGCF</sequence>
<dbReference type="AlphaFoldDB" id="A0A7R9U357"/>
<reference evidence="2" key="1">
    <citation type="submission" date="2021-01" db="EMBL/GenBank/DDBJ databases">
        <authorList>
            <person name="Corre E."/>
            <person name="Pelletier E."/>
            <person name="Niang G."/>
            <person name="Scheremetjew M."/>
            <person name="Finn R."/>
            <person name="Kale V."/>
            <person name="Holt S."/>
            <person name="Cochrane G."/>
            <person name="Meng A."/>
            <person name="Brown T."/>
            <person name="Cohen L."/>
        </authorList>
    </citation>
    <scope>NUCLEOTIDE SEQUENCE</scope>
    <source>
        <strain evidence="2">CCMP2078</strain>
    </source>
</reference>